<proteinExistence type="predicted"/>
<protein>
    <recommendedName>
        <fullName evidence="4">DUF4190 domain-containing protein</fullName>
    </recommendedName>
</protein>
<comment type="caution">
    <text evidence="2">The sequence shown here is derived from an EMBL/GenBank/DDBJ whole genome shotgun (WGS) entry which is preliminary data.</text>
</comment>
<keyword evidence="3" id="KW-1185">Reference proteome</keyword>
<keyword evidence="1" id="KW-0472">Membrane</keyword>
<keyword evidence="1" id="KW-1133">Transmembrane helix</keyword>
<evidence type="ECO:0000313" key="2">
    <source>
        <dbReference type="EMBL" id="MBB5135783.1"/>
    </source>
</evidence>
<reference evidence="2 3" key="1">
    <citation type="submission" date="2020-08" db="EMBL/GenBank/DDBJ databases">
        <title>Genomic Encyclopedia of Type Strains, Phase IV (KMG-IV): sequencing the most valuable type-strain genomes for metagenomic binning, comparative biology and taxonomic classification.</title>
        <authorList>
            <person name="Goeker M."/>
        </authorList>
    </citation>
    <scope>NUCLEOTIDE SEQUENCE [LARGE SCALE GENOMIC DNA]</scope>
    <source>
        <strain evidence="2 3">DSM 45615</strain>
    </source>
</reference>
<evidence type="ECO:0000256" key="1">
    <source>
        <dbReference type="SAM" id="Phobius"/>
    </source>
</evidence>
<gene>
    <name evidence="2" type="ORF">HNP84_005527</name>
</gene>
<evidence type="ECO:0000313" key="3">
    <source>
        <dbReference type="Proteomes" id="UP000578449"/>
    </source>
</evidence>
<dbReference type="Proteomes" id="UP000578449">
    <property type="component" value="Unassembled WGS sequence"/>
</dbReference>
<evidence type="ECO:0008006" key="4">
    <source>
        <dbReference type="Google" id="ProtNLM"/>
    </source>
</evidence>
<dbReference type="RefSeq" id="WP_185052717.1">
    <property type="nucleotide sequence ID" value="NZ_BAABIX010000037.1"/>
</dbReference>
<feature type="transmembrane region" description="Helical" evidence="1">
    <location>
        <begin position="20"/>
        <end position="43"/>
    </location>
</feature>
<dbReference type="AlphaFoldDB" id="A0A840PCX0"/>
<feature type="transmembrane region" description="Helical" evidence="1">
    <location>
        <begin position="55"/>
        <end position="73"/>
    </location>
</feature>
<keyword evidence="1" id="KW-0812">Transmembrane</keyword>
<accession>A0A840PCX0</accession>
<sequence length="80" mass="8150">MNEPKPQPPRSKLALSSVIFGVLGLAPWTAPVVAALVTGVLGLRETRTGRVRGGGWAAAGLVLGIAGLARALTTASPLFF</sequence>
<organism evidence="2 3">
    <name type="scientific">Thermocatellispora tengchongensis</name>
    <dbReference type="NCBI Taxonomy" id="1073253"/>
    <lineage>
        <taxon>Bacteria</taxon>
        <taxon>Bacillati</taxon>
        <taxon>Actinomycetota</taxon>
        <taxon>Actinomycetes</taxon>
        <taxon>Streptosporangiales</taxon>
        <taxon>Streptosporangiaceae</taxon>
        <taxon>Thermocatellispora</taxon>
    </lineage>
</organism>
<dbReference type="EMBL" id="JACHGN010000012">
    <property type="protein sequence ID" value="MBB5135783.1"/>
    <property type="molecule type" value="Genomic_DNA"/>
</dbReference>
<name>A0A840PCX0_9ACTN</name>